<dbReference type="AlphaFoldDB" id="A0A0C2QX80"/>
<comment type="caution">
    <text evidence="2">The sequence shown here is derived from an EMBL/GenBank/DDBJ whole genome shotgun (WGS) entry which is preliminary data.</text>
</comment>
<keyword evidence="3" id="KW-1185">Reference proteome</keyword>
<organism evidence="2 3">
    <name type="scientific">Jeotgalibacillus soli</name>
    <dbReference type="NCBI Taxonomy" id="889306"/>
    <lineage>
        <taxon>Bacteria</taxon>
        <taxon>Bacillati</taxon>
        <taxon>Bacillota</taxon>
        <taxon>Bacilli</taxon>
        <taxon>Bacillales</taxon>
        <taxon>Caryophanaceae</taxon>
        <taxon>Jeotgalibacillus</taxon>
    </lineage>
</organism>
<dbReference type="InterPro" id="IPR011051">
    <property type="entry name" value="RmlC_Cupin_sf"/>
</dbReference>
<dbReference type="Gene3D" id="2.60.120.10">
    <property type="entry name" value="Jelly Rolls"/>
    <property type="match status" value="1"/>
</dbReference>
<dbReference type="Proteomes" id="UP000031938">
    <property type="component" value="Unassembled WGS sequence"/>
</dbReference>
<dbReference type="RefSeq" id="WP_268747538.1">
    <property type="nucleotide sequence ID" value="NZ_JXRP01000022.1"/>
</dbReference>
<accession>A0A0C2QX80</accession>
<protein>
    <recommendedName>
        <fullName evidence="1">Pirin C-terminal domain-containing protein</fullName>
    </recommendedName>
</protein>
<sequence>MSVPIKEEIVAYGPFVMSSMAEILQACRDDQEGKFGSLDKIS</sequence>
<proteinExistence type="predicted"/>
<reference evidence="2 3" key="1">
    <citation type="submission" date="2015-01" db="EMBL/GenBank/DDBJ databases">
        <title>Genome sequencing of Jeotgalibacillus soli.</title>
        <authorList>
            <person name="Goh K.M."/>
            <person name="Chan K.-G."/>
            <person name="Yaakop A.S."/>
            <person name="Ee R."/>
            <person name="Gan H.M."/>
            <person name="Chan C.S."/>
        </authorList>
    </citation>
    <scope>NUCLEOTIDE SEQUENCE [LARGE SCALE GENOMIC DNA]</scope>
    <source>
        <strain evidence="2 3">P9</strain>
    </source>
</reference>
<feature type="domain" description="Pirin C-terminal" evidence="1">
    <location>
        <begin position="4"/>
        <end position="36"/>
    </location>
</feature>
<gene>
    <name evidence="2" type="ORF">KP78_39180</name>
</gene>
<dbReference type="InterPro" id="IPR008778">
    <property type="entry name" value="Pirin_C_dom"/>
</dbReference>
<dbReference type="InterPro" id="IPR014710">
    <property type="entry name" value="RmlC-like_jellyroll"/>
</dbReference>
<dbReference type="PATRIC" id="fig|889306.3.peg.3938"/>
<dbReference type="EMBL" id="JXRP01000022">
    <property type="protein sequence ID" value="KIL42695.1"/>
    <property type="molecule type" value="Genomic_DNA"/>
</dbReference>
<evidence type="ECO:0000313" key="2">
    <source>
        <dbReference type="EMBL" id="KIL42695.1"/>
    </source>
</evidence>
<evidence type="ECO:0000259" key="1">
    <source>
        <dbReference type="Pfam" id="PF05726"/>
    </source>
</evidence>
<dbReference type="STRING" id="889306.KP78_39180"/>
<dbReference type="Pfam" id="PF05726">
    <property type="entry name" value="Pirin_C"/>
    <property type="match status" value="1"/>
</dbReference>
<name>A0A0C2QX80_9BACL</name>
<evidence type="ECO:0000313" key="3">
    <source>
        <dbReference type="Proteomes" id="UP000031938"/>
    </source>
</evidence>
<dbReference type="SUPFAM" id="SSF51182">
    <property type="entry name" value="RmlC-like cupins"/>
    <property type="match status" value="1"/>
</dbReference>